<feature type="domain" description="Peptidase S1" evidence="2">
    <location>
        <begin position="3"/>
        <end position="49"/>
    </location>
</feature>
<dbReference type="GO" id="GO:0004252">
    <property type="term" value="F:serine-type endopeptidase activity"/>
    <property type="evidence" value="ECO:0007669"/>
    <property type="project" value="InterPro"/>
</dbReference>
<keyword evidence="1" id="KW-1015">Disulfide bond</keyword>
<organism evidence="3 4">
    <name type="scientific">Pristionchus mayeri</name>
    <dbReference type="NCBI Taxonomy" id="1317129"/>
    <lineage>
        <taxon>Eukaryota</taxon>
        <taxon>Metazoa</taxon>
        <taxon>Ecdysozoa</taxon>
        <taxon>Nematoda</taxon>
        <taxon>Chromadorea</taxon>
        <taxon>Rhabditida</taxon>
        <taxon>Rhabditina</taxon>
        <taxon>Diplogasteromorpha</taxon>
        <taxon>Diplogasteroidea</taxon>
        <taxon>Neodiplogasteridae</taxon>
        <taxon>Pristionchus</taxon>
    </lineage>
</organism>
<dbReference type="AlphaFoldDB" id="A0AAN5DEW5"/>
<dbReference type="Pfam" id="PF00089">
    <property type="entry name" value="Trypsin"/>
    <property type="match status" value="1"/>
</dbReference>
<dbReference type="EMBL" id="BTRK01000006">
    <property type="protein sequence ID" value="GMR61928.1"/>
    <property type="molecule type" value="Genomic_DNA"/>
</dbReference>
<dbReference type="GO" id="GO:0006508">
    <property type="term" value="P:proteolysis"/>
    <property type="evidence" value="ECO:0007669"/>
    <property type="project" value="InterPro"/>
</dbReference>
<protein>
    <recommendedName>
        <fullName evidence="2">Peptidase S1 domain-containing protein</fullName>
    </recommendedName>
</protein>
<evidence type="ECO:0000259" key="2">
    <source>
        <dbReference type="Pfam" id="PF00089"/>
    </source>
</evidence>
<evidence type="ECO:0000256" key="1">
    <source>
        <dbReference type="ARBA" id="ARBA00023157"/>
    </source>
</evidence>
<dbReference type="SUPFAM" id="SSF50494">
    <property type="entry name" value="Trypsin-like serine proteases"/>
    <property type="match status" value="1"/>
</dbReference>
<proteinExistence type="predicted"/>
<feature type="non-terminal residue" evidence="3">
    <location>
        <position position="70"/>
    </location>
</feature>
<dbReference type="PANTHER" id="PTHR24253:SF103">
    <property type="entry name" value="TRANSMEMBRANE PROTEASE SERINE 7"/>
    <property type="match status" value="1"/>
</dbReference>
<gene>
    <name evidence="3" type="ORF">PMAYCL1PPCAC_32123</name>
</gene>
<dbReference type="InterPro" id="IPR001254">
    <property type="entry name" value="Trypsin_dom"/>
</dbReference>
<dbReference type="InterPro" id="IPR043504">
    <property type="entry name" value="Peptidase_S1_PA_chymotrypsin"/>
</dbReference>
<dbReference type="InterPro" id="IPR009003">
    <property type="entry name" value="Peptidase_S1_PA"/>
</dbReference>
<dbReference type="Gene3D" id="2.40.10.10">
    <property type="entry name" value="Trypsin-like serine proteases"/>
    <property type="match status" value="1"/>
</dbReference>
<accession>A0AAN5DEW5</accession>
<evidence type="ECO:0000313" key="4">
    <source>
        <dbReference type="Proteomes" id="UP001328107"/>
    </source>
</evidence>
<comment type="caution">
    <text evidence="3">The sequence shown here is derived from an EMBL/GenBank/DDBJ whole genome shotgun (WGS) entry which is preliminary data.</text>
</comment>
<sequence length="70" mass="7958">IVKGDSGGPLMMKADDDRWFQIGITSFGEDSHFQRDIVFTDVRKYCDWISAKTEGEVKCQGEKVTLQDVE</sequence>
<feature type="non-terminal residue" evidence="3">
    <location>
        <position position="1"/>
    </location>
</feature>
<reference evidence="4" key="1">
    <citation type="submission" date="2022-10" db="EMBL/GenBank/DDBJ databases">
        <title>Genome assembly of Pristionchus species.</title>
        <authorList>
            <person name="Yoshida K."/>
            <person name="Sommer R.J."/>
        </authorList>
    </citation>
    <scope>NUCLEOTIDE SEQUENCE [LARGE SCALE GENOMIC DNA]</scope>
    <source>
        <strain evidence="4">RS5460</strain>
    </source>
</reference>
<dbReference type="PANTHER" id="PTHR24253">
    <property type="entry name" value="TRANSMEMBRANE PROTEASE SERINE"/>
    <property type="match status" value="1"/>
</dbReference>
<keyword evidence="4" id="KW-1185">Reference proteome</keyword>
<name>A0AAN5DEW5_9BILA</name>
<evidence type="ECO:0000313" key="3">
    <source>
        <dbReference type="EMBL" id="GMR61928.1"/>
    </source>
</evidence>
<dbReference type="Proteomes" id="UP001328107">
    <property type="component" value="Unassembled WGS sequence"/>
</dbReference>